<evidence type="ECO:0008006" key="4">
    <source>
        <dbReference type="Google" id="ProtNLM"/>
    </source>
</evidence>
<dbReference type="OMA" id="YPKNVNQ"/>
<feature type="region of interest" description="Disordered" evidence="1">
    <location>
        <begin position="399"/>
        <end position="421"/>
    </location>
</feature>
<gene>
    <name evidence="2" type="ORF">KP509_22G053100</name>
</gene>
<dbReference type="OrthoDB" id="542418at2759"/>
<dbReference type="Proteomes" id="UP000825935">
    <property type="component" value="Chromosome 22"/>
</dbReference>
<dbReference type="EMBL" id="CM035427">
    <property type="protein sequence ID" value="KAH7307295.1"/>
    <property type="molecule type" value="Genomic_DNA"/>
</dbReference>
<accession>A0A8T2S573</accession>
<evidence type="ECO:0000256" key="1">
    <source>
        <dbReference type="SAM" id="MobiDB-lite"/>
    </source>
</evidence>
<evidence type="ECO:0000313" key="2">
    <source>
        <dbReference type="EMBL" id="KAH7307295.1"/>
    </source>
</evidence>
<proteinExistence type="predicted"/>
<sequence length="542" mass="58215">MAAVGAAGPALGGAGQAPVAGAAGGPGGVSAAPPQKSEMSTMLQQLNLESIRTRSHDLFTEISSIIQSFQTVPHNTWPEVLGQFSMVNVRLLKLVEDIKQILKMFVVHPKNVNAEIAAILPVMLSSKLLPEMEQEEAALKEQILAGVSNLPIQLQTEKLQKQIGMVNKACEIAEKALTDTRKIYGLGSRQIPVLNPPLDKAQVAKIAEQEKLLRSAVNVGEGLRLLPNERQQPVSLPQHLVEALQSSDGGSSYQNTGASKGVALQPSVTAHVSTPQQVAAAQILNRNVPSPVPMLGSTPLDGTTASPMFANSPRSGNTIMAEASPQQQQQSILQRQKVQQMQKQQQLQQQQQQLRQPGTAQIGQAHFQQLQHQAQLQLQAQERHHLQLQLQQQRLQHQQQLQSGSLQPGQQLQQSLGQNHLAQSGQLKPHLGSIGASAAGGLFGNAQISSNMMPNAGANMQPQAAMLQQRLHLSAVGMGATGQPQRTLPSQLLTDPRTQSAAANLGLPLQQQLVGGQSNFNSMLNPNQTINFGQQRQPPPQQ</sequence>
<dbReference type="InterPro" id="IPR038795">
    <property type="entry name" value="MED8_plant"/>
</dbReference>
<dbReference type="PANTHER" id="PTHR35552:SF1">
    <property type="entry name" value="MEDIATOR OF RNA POLYMERASE II TRANSCRIPTION SUBUNIT 8"/>
    <property type="match status" value="1"/>
</dbReference>
<feature type="region of interest" description="Disordered" evidence="1">
    <location>
        <begin position="288"/>
        <end position="330"/>
    </location>
</feature>
<organism evidence="2 3">
    <name type="scientific">Ceratopteris richardii</name>
    <name type="common">Triangle waterfern</name>
    <dbReference type="NCBI Taxonomy" id="49495"/>
    <lineage>
        <taxon>Eukaryota</taxon>
        <taxon>Viridiplantae</taxon>
        <taxon>Streptophyta</taxon>
        <taxon>Embryophyta</taxon>
        <taxon>Tracheophyta</taxon>
        <taxon>Polypodiopsida</taxon>
        <taxon>Polypodiidae</taxon>
        <taxon>Polypodiales</taxon>
        <taxon>Pteridineae</taxon>
        <taxon>Pteridaceae</taxon>
        <taxon>Parkerioideae</taxon>
        <taxon>Ceratopteris</taxon>
    </lineage>
</organism>
<name>A0A8T2S573_CERRI</name>
<dbReference type="GO" id="GO:0016592">
    <property type="term" value="C:mediator complex"/>
    <property type="evidence" value="ECO:0007669"/>
    <property type="project" value="InterPro"/>
</dbReference>
<keyword evidence="3" id="KW-1185">Reference proteome</keyword>
<reference evidence="2" key="1">
    <citation type="submission" date="2021-08" db="EMBL/GenBank/DDBJ databases">
        <title>WGS assembly of Ceratopteris richardii.</title>
        <authorList>
            <person name="Marchant D.B."/>
            <person name="Chen G."/>
            <person name="Jenkins J."/>
            <person name="Shu S."/>
            <person name="Leebens-Mack J."/>
            <person name="Grimwood J."/>
            <person name="Schmutz J."/>
            <person name="Soltis P."/>
            <person name="Soltis D."/>
            <person name="Chen Z.-H."/>
        </authorList>
    </citation>
    <scope>NUCLEOTIDE SEQUENCE</scope>
    <source>
        <strain evidence="2">Whitten #5841</strain>
        <tissue evidence="2">Leaf</tissue>
    </source>
</reference>
<evidence type="ECO:0000313" key="3">
    <source>
        <dbReference type="Proteomes" id="UP000825935"/>
    </source>
</evidence>
<dbReference type="PANTHER" id="PTHR35552">
    <property type="entry name" value="MEDIATOR OF RNA POLYMERASE II TRANSCRIPTION SUBUNIT 8"/>
    <property type="match status" value="1"/>
</dbReference>
<protein>
    <recommendedName>
        <fullName evidence="4">Mediator of RNA polymerase II transcription subunit 8</fullName>
    </recommendedName>
</protein>
<dbReference type="AlphaFoldDB" id="A0A8T2S573"/>
<comment type="caution">
    <text evidence="2">The sequence shown here is derived from an EMBL/GenBank/DDBJ whole genome shotgun (WGS) entry which is preliminary data.</text>
</comment>